<sequence length="149" mass="16338">MSITAHNIGGTEEAPEYYLMLLDLEVISTKRSLANSLAVAVRTSDSGRHSELRQMLSASSLENIEDRSTIISASQRKPVDGECPICFNDFRASQERTSCHLCGNDVHVACFESWEATIRASKDVVCCIYCKAPWMSDEHGATHLGGEAV</sequence>
<keyword evidence="1" id="KW-0479">Metal-binding</keyword>
<protein>
    <recommendedName>
        <fullName evidence="2">RING-type domain-containing protein</fullName>
    </recommendedName>
</protein>
<dbReference type="GO" id="GO:0008270">
    <property type="term" value="F:zinc ion binding"/>
    <property type="evidence" value="ECO:0007669"/>
    <property type="project" value="UniProtKB-KW"/>
</dbReference>
<dbReference type="InterPro" id="IPR039903">
    <property type="entry name" value="Zswim2"/>
</dbReference>
<dbReference type="SUPFAM" id="SSF57850">
    <property type="entry name" value="RING/U-box"/>
    <property type="match status" value="1"/>
</dbReference>
<evidence type="ECO:0000259" key="2">
    <source>
        <dbReference type="PROSITE" id="PS50089"/>
    </source>
</evidence>
<name>A0A9W9XRQ7_9EURO</name>
<evidence type="ECO:0000313" key="3">
    <source>
        <dbReference type="EMBL" id="KAJ5502122.1"/>
    </source>
</evidence>
<evidence type="ECO:0000256" key="1">
    <source>
        <dbReference type="PROSITE-ProRule" id="PRU00175"/>
    </source>
</evidence>
<comment type="caution">
    <text evidence="3">The sequence shown here is derived from an EMBL/GenBank/DDBJ whole genome shotgun (WGS) entry which is preliminary data.</text>
</comment>
<dbReference type="OrthoDB" id="2122982at2759"/>
<dbReference type="AlphaFoldDB" id="A0A9W9XRQ7"/>
<dbReference type="InterPro" id="IPR001841">
    <property type="entry name" value="Znf_RING"/>
</dbReference>
<keyword evidence="1" id="KW-0862">Zinc</keyword>
<dbReference type="EMBL" id="JAPWDS010000003">
    <property type="protein sequence ID" value="KAJ5502122.1"/>
    <property type="molecule type" value="Genomic_DNA"/>
</dbReference>
<dbReference type="Proteomes" id="UP001149954">
    <property type="component" value="Unassembled WGS sequence"/>
</dbReference>
<dbReference type="InterPro" id="IPR013083">
    <property type="entry name" value="Znf_RING/FYVE/PHD"/>
</dbReference>
<reference evidence="3" key="1">
    <citation type="submission" date="2022-12" db="EMBL/GenBank/DDBJ databases">
        <authorList>
            <person name="Petersen C."/>
        </authorList>
    </citation>
    <scope>NUCLEOTIDE SEQUENCE</scope>
    <source>
        <strain evidence="3">IBT 29495</strain>
    </source>
</reference>
<keyword evidence="4" id="KW-1185">Reference proteome</keyword>
<proteinExistence type="predicted"/>
<dbReference type="Gene3D" id="3.30.40.10">
    <property type="entry name" value="Zinc/RING finger domain, C3HC4 (zinc finger)"/>
    <property type="match status" value="1"/>
</dbReference>
<gene>
    <name evidence="3" type="ORF">N7463_004996</name>
</gene>
<dbReference type="PANTHER" id="PTHR21540:SF0">
    <property type="entry name" value="PHD FAMILY PROTEIN"/>
    <property type="match status" value="1"/>
</dbReference>
<keyword evidence="1" id="KW-0863">Zinc-finger</keyword>
<dbReference type="PANTHER" id="PTHR21540">
    <property type="entry name" value="RING FINGER AND SWIM DOMAIN-CONTAINING PROTEIN 2"/>
    <property type="match status" value="1"/>
</dbReference>
<dbReference type="PROSITE" id="PS50089">
    <property type="entry name" value="ZF_RING_2"/>
    <property type="match status" value="1"/>
</dbReference>
<organism evidence="3 4">
    <name type="scientific">Penicillium fimorum</name>
    <dbReference type="NCBI Taxonomy" id="1882269"/>
    <lineage>
        <taxon>Eukaryota</taxon>
        <taxon>Fungi</taxon>
        <taxon>Dikarya</taxon>
        <taxon>Ascomycota</taxon>
        <taxon>Pezizomycotina</taxon>
        <taxon>Eurotiomycetes</taxon>
        <taxon>Eurotiomycetidae</taxon>
        <taxon>Eurotiales</taxon>
        <taxon>Aspergillaceae</taxon>
        <taxon>Penicillium</taxon>
    </lineage>
</organism>
<accession>A0A9W9XRQ7</accession>
<feature type="domain" description="RING-type" evidence="2">
    <location>
        <begin position="83"/>
        <end position="131"/>
    </location>
</feature>
<reference evidence="3" key="2">
    <citation type="journal article" date="2023" name="IMA Fungus">
        <title>Comparative genomic study of the Penicillium genus elucidates a diverse pangenome and 15 lateral gene transfer events.</title>
        <authorList>
            <person name="Petersen C."/>
            <person name="Sorensen T."/>
            <person name="Nielsen M.R."/>
            <person name="Sondergaard T.E."/>
            <person name="Sorensen J.L."/>
            <person name="Fitzpatrick D.A."/>
            <person name="Frisvad J.C."/>
            <person name="Nielsen K.L."/>
        </authorList>
    </citation>
    <scope>NUCLEOTIDE SEQUENCE</scope>
    <source>
        <strain evidence="3">IBT 29495</strain>
    </source>
</reference>
<evidence type="ECO:0000313" key="4">
    <source>
        <dbReference type="Proteomes" id="UP001149954"/>
    </source>
</evidence>
<dbReference type="GO" id="GO:0061630">
    <property type="term" value="F:ubiquitin protein ligase activity"/>
    <property type="evidence" value="ECO:0007669"/>
    <property type="project" value="InterPro"/>
</dbReference>